<proteinExistence type="predicted"/>
<dbReference type="Pfam" id="PF00072">
    <property type="entry name" value="Response_reg"/>
    <property type="match status" value="1"/>
</dbReference>
<dbReference type="Pfam" id="PF00563">
    <property type="entry name" value="EAL"/>
    <property type="match status" value="1"/>
</dbReference>
<name>A0A511XH47_9PROT</name>
<dbReference type="InterPro" id="IPR000160">
    <property type="entry name" value="GGDEF_dom"/>
</dbReference>
<evidence type="ECO:0000313" key="5">
    <source>
        <dbReference type="EMBL" id="GEN62277.1"/>
    </source>
</evidence>
<dbReference type="GO" id="GO:0000160">
    <property type="term" value="P:phosphorelay signal transduction system"/>
    <property type="evidence" value="ECO:0007669"/>
    <property type="project" value="InterPro"/>
</dbReference>
<keyword evidence="6" id="KW-1185">Reference proteome</keyword>
<dbReference type="InterPro" id="IPR001633">
    <property type="entry name" value="EAL_dom"/>
</dbReference>
<organism evidence="5 6">
    <name type="scientific">Acetobacter oeni</name>
    <dbReference type="NCBI Taxonomy" id="304077"/>
    <lineage>
        <taxon>Bacteria</taxon>
        <taxon>Pseudomonadati</taxon>
        <taxon>Pseudomonadota</taxon>
        <taxon>Alphaproteobacteria</taxon>
        <taxon>Acetobacterales</taxon>
        <taxon>Acetobacteraceae</taxon>
        <taxon>Acetobacter</taxon>
    </lineage>
</organism>
<feature type="modified residue" description="4-aspartylphosphate" evidence="1">
    <location>
        <position position="55"/>
    </location>
</feature>
<dbReference type="InterPro" id="IPR035919">
    <property type="entry name" value="EAL_sf"/>
</dbReference>
<evidence type="ECO:0000256" key="1">
    <source>
        <dbReference type="PROSITE-ProRule" id="PRU00169"/>
    </source>
</evidence>
<dbReference type="SUPFAM" id="SSF52172">
    <property type="entry name" value="CheY-like"/>
    <property type="match status" value="1"/>
</dbReference>
<dbReference type="CDD" id="cd01948">
    <property type="entry name" value="EAL"/>
    <property type="match status" value="1"/>
</dbReference>
<dbReference type="CDD" id="cd01949">
    <property type="entry name" value="GGDEF"/>
    <property type="match status" value="1"/>
</dbReference>
<gene>
    <name evidence="5" type="ORF">AOE01nite_05010</name>
</gene>
<dbReference type="PROSITE" id="PS50887">
    <property type="entry name" value="GGDEF"/>
    <property type="match status" value="1"/>
</dbReference>
<dbReference type="InterPro" id="IPR035965">
    <property type="entry name" value="PAS-like_dom_sf"/>
</dbReference>
<dbReference type="PROSITE" id="PS50883">
    <property type="entry name" value="EAL"/>
    <property type="match status" value="1"/>
</dbReference>
<dbReference type="Gene3D" id="3.30.450.20">
    <property type="entry name" value="PAS domain"/>
    <property type="match status" value="1"/>
</dbReference>
<dbReference type="Gene3D" id="3.30.70.270">
    <property type="match status" value="1"/>
</dbReference>
<feature type="domain" description="EAL" evidence="3">
    <location>
        <begin position="476"/>
        <end position="729"/>
    </location>
</feature>
<dbReference type="InterPro" id="IPR029787">
    <property type="entry name" value="Nucleotide_cyclase"/>
</dbReference>
<dbReference type="AlphaFoldDB" id="A0A511XH47"/>
<dbReference type="SUPFAM" id="SSF55073">
    <property type="entry name" value="Nucleotide cyclase"/>
    <property type="match status" value="1"/>
</dbReference>
<reference evidence="5 6" key="1">
    <citation type="submission" date="2019-07" db="EMBL/GenBank/DDBJ databases">
        <title>Whole genome shotgun sequence of Acetobacter oeni NBRC 105207.</title>
        <authorList>
            <person name="Hosoyama A."/>
            <person name="Uohara A."/>
            <person name="Ohji S."/>
            <person name="Ichikawa N."/>
        </authorList>
    </citation>
    <scope>NUCLEOTIDE SEQUENCE [LARGE SCALE GENOMIC DNA]</scope>
    <source>
        <strain evidence="5 6">NBRC 105207</strain>
    </source>
</reference>
<evidence type="ECO:0000259" key="4">
    <source>
        <dbReference type="PROSITE" id="PS50887"/>
    </source>
</evidence>
<dbReference type="SMART" id="SM00052">
    <property type="entry name" value="EAL"/>
    <property type="match status" value="1"/>
</dbReference>
<sequence length="753" mass="83501">MKLIAIVDDQSANRAVFGRLAKKIAPALKVESFASAEEALAYFNTGHHPDMVITDFRMTGMDGAEFISALRETPWAHDVPVIVITAYEDRAHRLEALRAGATDFLLAPVDHGEFVSRGKNLLHMATSRKHAKQRATALERELADSHRARNTLLRRSRQHLLQVIDTVPAMISATDESGKFVFVNRCMAESMRSTPEALTGSPAPPGLEGRRCASARWELKAPPVGCCGERRPCCEARYEEIVRDTYGAERVFLTSETPLEGSHSDAPLWLRTSLDITDLKAAQERLHFLAYRDQLTGTPNRLRIEKTIQALLSGNGKKSPSFALFMLDLDRFKAINDTLGHSIGDRVLKSVAGRLETVLPDAVVVGRLGGDEFGIVLRLTGTYPHEEARERAVTIRDAFIPPFAIGPDDSTHPDAAMDDSVVITTASIGIVVHQDASETVDMLLKRADMAMYKAKTAGGNTFELFHHEMEDAEAAAMRIELDLQSVVTSRELILHYQPQIDLRSGKIIGVEALLRWQRPDGTLLLPATFLPVAEETGLIVPITEWVLNEACRQQVAWTAEDITVRMAVNMSGVLFRRADIHNLVMDVIERTGINPVDLELELTESVLIGNTDTANQQLADLRKLGAAVAVDDFGTGYASLTYLSRLVIDRIKIDKSFIDRIENSPSDQAIVRSMIDLCRKLEIKVTTEGIERPEQARWLARQRCDEGQGYYFSRPQPADKIAEMFHTSMKAAHRDEMQMCHISASEGGPELAP</sequence>
<dbReference type="PANTHER" id="PTHR44757">
    <property type="entry name" value="DIGUANYLATE CYCLASE DGCP"/>
    <property type="match status" value="1"/>
</dbReference>
<feature type="domain" description="GGDEF" evidence="4">
    <location>
        <begin position="320"/>
        <end position="467"/>
    </location>
</feature>
<dbReference type="Gene3D" id="3.20.20.450">
    <property type="entry name" value="EAL domain"/>
    <property type="match status" value="1"/>
</dbReference>
<dbReference type="InterPro" id="IPR000014">
    <property type="entry name" value="PAS"/>
</dbReference>
<dbReference type="OrthoDB" id="9793210at2"/>
<dbReference type="Pfam" id="PF00990">
    <property type="entry name" value="GGDEF"/>
    <property type="match status" value="1"/>
</dbReference>
<keyword evidence="1" id="KW-0597">Phosphoprotein</keyword>
<dbReference type="NCBIfam" id="TIGR00229">
    <property type="entry name" value="sensory_box"/>
    <property type="match status" value="1"/>
</dbReference>
<dbReference type="RefSeq" id="WP_146885687.1">
    <property type="nucleotide sequence ID" value="NZ_BJYG01000004.1"/>
</dbReference>
<evidence type="ECO:0000313" key="6">
    <source>
        <dbReference type="Proteomes" id="UP000321746"/>
    </source>
</evidence>
<comment type="caution">
    <text evidence="5">The sequence shown here is derived from an EMBL/GenBank/DDBJ whole genome shotgun (WGS) entry which is preliminary data.</text>
</comment>
<dbReference type="EMBL" id="BJYG01000004">
    <property type="protein sequence ID" value="GEN62277.1"/>
    <property type="molecule type" value="Genomic_DNA"/>
</dbReference>
<dbReference type="SMART" id="SM00267">
    <property type="entry name" value="GGDEF"/>
    <property type="match status" value="1"/>
</dbReference>
<dbReference type="InterPro" id="IPR011006">
    <property type="entry name" value="CheY-like_superfamily"/>
</dbReference>
<dbReference type="Gene3D" id="3.40.50.2300">
    <property type="match status" value="1"/>
</dbReference>
<dbReference type="NCBIfam" id="TIGR00254">
    <property type="entry name" value="GGDEF"/>
    <property type="match status" value="1"/>
</dbReference>
<evidence type="ECO:0000259" key="2">
    <source>
        <dbReference type="PROSITE" id="PS50110"/>
    </source>
</evidence>
<dbReference type="SMART" id="SM00448">
    <property type="entry name" value="REC"/>
    <property type="match status" value="1"/>
</dbReference>
<evidence type="ECO:0000259" key="3">
    <source>
        <dbReference type="PROSITE" id="PS50883"/>
    </source>
</evidence>
<protein>
    <submittedName>
        <fullName evidence="5">Bifunctional diguanylate cyclase/phosphodiesterase</fullName>
    </submittedName>
</protein>
<accession>A0A511XH47</accession>
<dbReference type="PANTHER" id="PTHR44757:SF2">
    <property type="entry name" value="BIOFILM ARCHITECTURE MAINTENANCE PROTEIN MBAA"/>
    <property type="match status" value="1"/>
</dbReference>
<dbReference type="InterPro" id="IPR052155">
    <property type="entry name" value="Biofilm_reg_signaling"/>
</dbReference>
<dbReference type="PROSITE" id="PS50110">
    <property type="entry name" value="RESPONSE_REGULATORY"/>
    <property type="match status" value="1"/>
</dbReference>
<dbReference type="SUPFAM" id="SSF141868">
    <property type="entry name" value="EAL domain-like"/>
    <property type="match status" value="1"/>
</dbReference>
<feature type="domain" description="Response regulatory" evidence="2">
    <location>
        <begin position="3"/>
        <end position="122"/>
    </location>
</feature>
<dbReference type="InterPro" id="IPR001789">
    <property type="entry name" value="Sig_transdc_resp-reg_receiver"/>
</dbReference>
<dbReference type="SUPFAM" id="SSF55785">
    <property type="entry name" value="PYP-like sensor domain (PAS domain)"/>
    <property type="match status" value="1"/>
</dbReference>
<dbReference type="Proteomes" id="UP000321746">
    <property type="component" value="Unassembled WGS sequence"/>
</dbReference>
<dbReference type="InterPro" id="IPR043128">
    <property type="entry name" value="Rev_trsase/Diguanyl_cyclase"/>
</dbReference>